<keyword evidence="3" id="KW-0233">DNA recombination</keyword>
<dbReference type="InterPro" id="IPR050639">
    <property type="entry name" value="SSR_resolvase"/>
</dbReference>
<dbReference type="SMART" id="SM00857">
    <property type="entry name" value="Resolvase"/>
    <property type="match status" value="1"/>
</dbReference>
<dbReference type="PROSITE" id="PS00397">
    <property type="entry name" value="RECOMBINASES_1"/>
    <property type="match status" value="1"/>
</dbReference>
<keyword evidence="1" id="KW-0229">DNA integration</keyword>
<sequence>MKGQTSSEETSSDGALAYVRVSSKKQVRNGRSLKDQKNWATQEAEERGLELVNTITDAAESGTDFEREGIRKLRKEAKNERISYVIVDELDRIGRHAVETLYYIYELQTDHSIEIISNEARDVLDVSQYQDLSYVVNRALASQSTVETQARRAEAGRARNFVEKNWYSAFEYVPVGYKENEADDWISTEVTEIGIVQELFDNFIKSDISRPFVETLEKTPLLPEEFGRRRLRNTLERPLYVGKPTTAYVDYTRNDDSKEETTVIDRSLRIISDETREKALEKLREVGEYHAFAKEDEGEDVESLVSEYGAEAVVDCSDAIQIRCPECDAEMMKNGLRESDTYTGRNYVCPDCGRQRMFPKQTEMDQLRDQSEDN</sequence>
<accession>U2E416</accession>
<dbReference type="AlphaFoldDB" id="U2E416"/>
<dbReference type="SUPFAM" id="SSF53041">
    <property type="entry name" value="Resolvase-like"/>
    <property type="match status" value="1"/>
</dbReference>
<name>U2E416_9EURY</name>
<dbReference type="CDD" id="cd00338">
    <property type="entry name" value="Ser_Recombinase"/>
    <property type="match status" value="1"/>
</dbReference>
<proteinExistence type="predicted"/>
<reference evidence="5 6" key="1">
    <citation type="journal article" date="2011" name="J. Bacteriol.">
        <title>Genome sequence of Halorhabdus tiamatea, the first archaeon isolated from a deep-sea anoxic brine lake.</title>
        <authorList>
            <person name="Antunes A."/>
            <person name="Alam I."/>
            <person name="Bajic V.B."/>
            <person name="Stingl U."/>
        </authorList>
    </citation>
    <scope>NUCLEOTIDE SEQUENCE [LARGE SCALE GENOMIC DNA]</scope>
    <source>
        <strain evidence="5 6">SARL4B</strain>
    </source>
</reference>
<gene>
    <name evidence="5" type="primary">yneB</name>
    <name evidence="5" type="ORF">HLRTI_001251</name>
</gene>
<dbReference type="Proteomes" id="UP000003861">
    <property type="component" value="Unassembled WGS sequence"/>
</dbReference>
<evidence type="ECO:0000256" key="1">
    <source>
        <dbReference type="ARBA" id="ARBA00022908"/>
    </source>
</evidence>
<dbReference type="OrthoDB" id="350593at2157"/>
<dbReference type="InterPro" id="IPR036162">
    <property type="entry name" value="Resolvase-like_N_sf"/>
</dbReference>
<evidence type="ECO:0000313" key="6">
    <source>
        <dbReference type="Proteomes" id="UP000003861"/>
    </source>
</evidence>
<protein>
    <submittedName>
        <fullName evidence="5">Resolvase protein</fullName>
    </submittedName>
</protein>
<dbReference type="Gene3D" id="3.40.50.1390">
    <property type="entry name" value="Resolvase, N-terminal catalytic domain"/>
    <property type="match status" value="1"/>
</dbReference>
<dbReference type="PROSITE" id="PS51736">
    <property type="entry name" value="RECOMBINASES_3"/>
    <property type="match status" value="1"/>
</dbReference>
<dbReference type="InterPro" id="IPR006118">
    <property type="entry name" value="Recombinase_CS"/>
</dbReference>
<organism evidence="5 6">
    <name type="scientific">Halorhabdus tiamatea SARL4B</name>
    <dbReference type="NCBI Taxonomy" id="1033806"/>
    <lineage>
        <taxon>Archaea</taxon>
        <taxon>Methanobacteriati</taxon>
        <taxon>Methanobacteriota</taxon>
        <taxon>Stenosarchaea group</taxon>
        <taxon>Halobacteria</taxon>
        <taxon>Halobacteriales</taxon>
        <taxon>Haloarculaceae</taxon>
        <taxon>Halorhabdus</taxon>
    </lineage>
</organism>
<evidence type="ECO:0000256" key="2">
    <source>
        <dbReference type="ARBA" id="ARBA00023125"/>
    </source>
</evidence>
<dbReference type="GO" id="GO:0015074">
    <property type="term" value="P:DNA integration"/>
    <property type="evidence" value="ECO:0007669"/>
    <property type="project" value="UniProtKB-KW"/>
</dbReference>
<dbReference type="PANTHER" id="PTHR30461:SF2">
    <property type="entry name" value="SERINE RECOMBINASE PINE-RELATED"/>
    <property type="match status" value="1"/>
</dbReference>
<dbReference type="PANTHER" id="PTHR30461">
    <property type="entry name" value="DNA-INVERTASE FROM LAMBDOID PROPHAGE"/>
    <property type="match status" value="1"/>
</dbReference>
<keyword evidence="2" id="KW-0238">DNA-binding</keyword>
<comment type="caution">
    <text evidence="5">The sequence shown here is derived from an EMBL/GenBank/DDBJ whole genome shotgun (WGS) entry which is preliminary data.</text>
</comment>
<dbReference type="GO" id="GO:0000150">
    <property type="term" value="F:DNA strand exchange activity"/>
    <property type="evidence" value="ECO:0007669"/>
    <property type="project" value="InterPro"/>
</dbReference>
<evidence type="ECO:0000259" key="4">
    <source>
        <dbReference type="PROSITE" id="PS51736"/>
    </source>
</evidence>
<dbReference type="InterPro" id="IPR038109">
    <property type="entry name" value="DNA_bind_recomb_sf"/>
</dbReference>
<evidence type="ECO:0000256" key="3">
    <source>
        <dbReference type="ARBA" id="ARBA00023172"/>
    </source>
</evidence>
<feature type="domain" description="Resolvase/invertase-type recombinase catalytic" evidence="4">
    <location>
        <begin position="14"/>
        <end position="164"/>
    </location>
</feature>
<evidence type="ECO:0000313" key="5">
    <source>
        <dbReference type="EMBL" id="ERJ06696.1"/>
    </source>
</evidence>
<dbReference type="Gene3D" id="3.90.1750.20">
    <property type="entry name" value="Putative Large Serine Recombinase, Chain B, Domain 2"/>
    <property type="match status" value="1"/>
</dbReference>
<dbReference type="EMBL" id="AFNT02000011">
    <property type="protein sequence ID" value="ERJ06696.1"/>
    <property type="molecule type" value="Genomic_DNA"/>
</dbReference>
<reference evidence="5 6" key="2">
    <citation type="journal article" date="2013" name="PLoS ONE">
        <title>INDIGO - INtegrated Data Warehouse of MIcrobial GenOmes with Examples from the Red Sea Extremophiles.</title>
        <authorList>
            <person name="Alam I."/>
            <person name="Antunes A."/>
            <person name="Kamau A.A."/>
            <person name="Ba Alawi W."/>
            <person name="Kalkatawi M."/>
            <person name="Stingl U."/>
            <person name="Bajic V.B."/>
        </authorList>
    </citation>
    <scope>NUCLEOTIDE SEQUENCE [LARGE SCALE GENOMIC DNA]</scope>
    <source>
        <strain evidence="5 6">SARL4B</strain>
    </source>
</reference>
<dbReference type="InterPro" id="IPR006119">
    <property type="entry name" value="Resolv_N"/>
</dbReference>
<dbReference type="GO" id="GO:0003677">
    <property type="term" value="F:DNA binding"/>
    <property type="evidence" value="ECO:0007669"/>
    <property type="project" value="UniProtKB-KW"/>
</dbReference>
<dbReference type="Pfam" id="PF00239">
    <property type="entry name" value="Resolvase"/>
    <property type="match status" value="1"/>
</dbReference>